<dbReference type="Proteomes" id="UP000585474">
    <property type="component" value="Unassembled WGS sequence"/>
</dbReference>
<proteinExistence type="predicted"/>
<dbReference type="AlphaFoldDB" id="A0A7J0GPU0"/>
<accession>A0A7J0GPU0</accession>
<feature type="region of interest" description="Disordered" evidence="1">
    <location>
        <begin position="137"/>
        <end position="158"/>
    </location>
</feature>
<protein>
    <submittedName>
        <fullName evidence="2">Uncharacterized protein</fullName>
    </submittedName>
</protein>
<evidence type="ECO:0000313" key="3">
    <source>
        <dbReference type="Proteomes" id="UP000585474"/>
    </source>
</evidence>
<evidence type="ECO:0000256" key="1">
    <source>
        <dbReference type="SAM" id="MobiDB-lite"/>
    </source>
</evidence>
<dbReference type="OrthoDB" id="608866at2759"/>
<feature type="compositionally biased region" description="Polar residues" evidence="1">
    <location>
        <begin position="398"/>
        <end position="407"/>
    </location>
</feature>
<gene>
    <name evidence="2" type="ORF">Acr_23g0011970</name>
</gene>
<dbReference type="EMBL" id="BJWL01000023">
    <property type="protein sequence ID" value="GFZ12812.1"/>
    <property type="molecule type" value="Genomic_DNA"/>
</dbReference>
<feature type="region of interest" description="Disordered" evidence="1">
    <location>
        <begin position="398"/>
        <end position="428"/>
    </location>
</feature>
<evidence type="ECO:0000313" key="2">
    <source>
        <dbReference type="EMBL" id="GFZ12812.1"/>
    </source>
</evidence>
<sequence>MDHFFPASEEEVIGVEHLLAEPKCNNLGDDVLGFNTLSQHTGFNFEDFSTVGSGSIKTDNDALDSSLNRSKKVKEVSITRTNVASAFPNGMVGGVEAMVLDRKSNLSDTCEDYLLDTEFVDEASDFNLIKGSYTRKLGPESESTGSVGRECGDERSESDTVRFPVLQASFQDSSLLDKMTIDELHEAFRNMFGCETAVTDQQWLKSHLSFGLQNLLVPSDENEGKMISPVSDQCSRRVFSPSTGVFNFKKKPRRVQHVRRERHENHASLKALSSDDRRALFGFSELIEQENALITSKRSRKPPRRYIEESLEQNSRHRKRRHGISNTCSRDKILHNGSYKQHNSKGREAKTFVCQKVPFKGACIQVPFGQPVCRKQLTRKVHESDNCKASRLLGSNVDSDMESFSTKSQDDAFEDDYSTGTRKGKSRRKNHMYWSVSEVLKLVEGVSNVWSWKMDRDKKAIVPFISYPHIRQMEKSSAGQLPTVAEQQRGGYSLVESRKKHGSQSIPLSILHRVRELAVIYPYPRERKTQVSQTTSVASPIPGTSTSCDNLLPLSTAVRV</sequence>
<organism evidence="2 3">
    <name type="scientific">Actinidia rufa</name>
    <dbReference type="NCBI Taxonomy" id="165716"/>
    <lineage>
        <taxon>Eukaryota</taxon>
        <taxon>Viridiplantae</taxon>
        <taxon>Streptophyta</taxon>
        <taxon>Embryophyta</taxon>
        <taxon>Tracheophyta</taxon>
        <taxon>Spermatophyta</taxon>
        <taxon>Magnoliopsida</taxon>
        <taxon>eudicotyledons</taxon>
        <taxon>Gunneridae</taxon>
        <taxon>Pentapetalae</taxon>
        <taxon>asterids</taxon>
        <taxon>Ericales</taxon>
        <taxon>Actinidiaceae</taxon>
        <taxon>Actinidia</taxon>
    </lineage>
</organism>
<keyword evidence="3" id="KW-1185">Reference proteome</keyword>
<dbReference type="PANTHER" id="PTHR47122:SF8">
    <property type="entry name" value="MYB-LIKE DOMAIN-CONTAINING PROTEIN"/>
    <property type="match status" value="1"/>
</dbReference>
<comment type="caution">
    <text evidence="2">The sequence shown here is derived from an EMBL/GenBank/DDBJ whole genome shotgun (WGS) entry which is preliminary data.</text>
</comment>
<dbReference type="PANTHER" id="PTHR47122">
    <property type="entry name" value="MYB-LIKE DNA-BINDING DOMAIN CONTAINING PROTEIN, EXPRESSED"/>
    <property type="match status" value="1"/>
</dbReference>
<name>A0A7J0GPU0_9ERIC</name>
<reference evidence="2 3" key="1">
    <citation type="submission" date="2019-07" db="EMBL/GenBank/DDBJ databases">
        <title>De Novo Assembly of kiwifruit Actinidia rufa.</title>
        <authorList>
            <person name="Sugita-Konishi S."/>
            <person name="Sato K."/>
            <person name="Mori E."/>
            <person name="Abe Y."/>
            <person name="Kisaki G."/>
            <person name="Hamano K."/>
            <person name="Suezawa K."/>
            <person name="Otani M."/>
            <person name="Fukuda T."/>
            <person name="Manabe T."/>
            <person name="Gomi K."/>
            <person name="Tabuchi M."/>
            <person name="Akimitsu K."/>
            <person name="Kataoka I."/>
        </authorList>
    </citation>
    <scope>NUCLEOTIDE SEQUENCE [LARGE SCALE GENOMIC DNA]</scope>
    <source>
        <strain evidence="3">cv. Fuchu</strain>
    </source>
</reference>